<dbReference type="AlphaFoldDB" id="A0A017SY68"/>
<reference evidence="2 3" key="1">
    <citation type="submission" date="2013-05" db="EMBL/GenBank/DDBJ databases">
        <title>Genome assembly of Chondromyces apiculatus DSM 436.</title>
        <authorList>
            <person name="Sharma G."/>
            <person name="Khatri I."/>
            <person name="Kaur C."/>
            <person name="Mayilraj S."/>
            <person name="Subramanian S."/>
        </authorList>
    </citation>
    <scope>NUCLEOTIDE SEQUENCE [LARGE SCALE GENOMIC DNA]</scope>
    <source>
        <strain evidence="2 3">DSM 436</strain>
    </source>
</reference>
<evidence type="ECO:0000313" key="3">
    <source>
        <dbReference type="Proteomes" id="UP000019678"/>
    </source>
</evidence>
<dbReference type="Proteomes" id="UP000019678">
    <property type="component" value="Unassembled WGS sequence"/>
</dbReference>
<accession>A0A017SY68</accession>
<feature type="compositionally biased region" description="Pro residues" evidence="1">
    <location>
        <begin position="23"/>
        <end position="41"/>
    </location>
</feature>
<organism evidence="2 3">
    <name type="scientific">Chondromyces apiculatus DSM 436</name>
    <dbReference type="NCBI Taxonomy" id="1192034"/>
    <lineage>
        <taxon>Bacteria</taxon>
        <taxon>Pseudomonadati</taxon>
        <taxon>Myxococcota</taxon>
        <taxon>Polyangia</taxon>
        <taxon>Polyangiales</taxon>
        <taxon>Polyangiaceae</taxon>
        <taxon>Chondromyces</taxon>
    </lineage>
</organism>
<comment type="caution">
    <text evidence="2">The sequence shown here is derived from an EMBL/GenBank/DDBJ whole genome shotgun (WGS) entry which is preliminary data.</text>
</comment>
<sequence>MEGRLVNAWRDGNPHAAQASPHFPRPGRPRPPALQPPGLTP</sequence>
<feature type="region of interest" description="Disordered" evidence="1">
    <location>
        <begin position="1"/>
        <end position="41"/>
    </location>
</feature>
<evidence type="ECO:0000313" key="2">
    <source>
        <dbReference type="EMBL" id="EYF01246.1"/>
    </source>
</evidence>
<proteinExistence type="predicted"/>
<name>A0A017SY68_9BACT</name>
<keyword evidence="3" id="KW-1185">Reference proteome</keyword>
<gene>
    <name evidence="2" type="ORF">CAP_8499</name>
</gene>
<evidence type="ECO:0000256" key="1">
    <source>
        <dbReference type="SAM" id="MobiDB-lite"/>
    </source>
</evidence>
<dbReference type="EMBL" id="ASRX01000085">
    <property type="protein sequence ID" value="EYF01246.1"/>
    <property type="molecule type" value="Genomic_DNA"/>
</dbReference>
<protein>
    <submittedName>
        <fullName evidence="2">Uncharacterized protein</fullName>
    </submittedName>
</protein>